<sequence length="112" mass="10962">MKKILATAAALTLAATATFADTNYPYPLEKDGVLYNCEATATIVNGKKTRNCIVAGGVGQGAAGDAPQDDDDGAAILGFGGLGTTTTLALIGGVAAAAAIANNNNSSTNGTN</sequence>
<keyword evidence="1" id="KW-0732">Signal</keyword>
<organism evidence="2 3">
    <name type="scientific">Sulfitobacter sediminis</name>
    <dbReference type="NCBI Taxonomy" id="3234186"/>
    <lineage>
        <taxon>Bacteria</taxon>
        <taxon>Pseudomonadati</taxon>
        <taxon>Pseudomonadota</taxon>
        <taxon>Alphaproteobacteria</taxon>
        <taxon>Rhodobacterales</taxon>
        <taxon>Roseobacteraceae</taxon>
        <taxon>Sulfitobacter</taxon>
    </lineage>
</organism>
<accession>A0ABV3RV06</accession>
<evidence type="ECO:0000313" key="2">
    <source>
        <dbReference type="EMBL" id="MEW9921853.1"/>
    </source>
</evidence>
<feature type="chain" id="PRO_5045139549" evidence="1">
    <location>
        <begin position="21"/>
        <end position="112"/>
    </location>
</feature>
<feature type="signal peptide" evidence="1">
    <location>
        <begin position="1"/>
        <end position="20"/>
    </location>
</feature>
<dbReference type="Proteomes" id="UP001556098">
    <property type="component" value="Unassembled WGS sequence"/>
</dbReference>
<comment type="caution">
    <text evidence="2">The sequence shown here is derived from an EMBL/GenBank/DDBJ whole genome shotgun (WGS) entry which is preliminary data.</text>
</comment>
<gene>
    <name evidence="2" type="ORF">AB2B41_19775</name>
</gene>
<name>A0ABV3RV06_9RHOB</name>
<dbReference type="EMBL" id="JBFNXX010000023">
    <property type="protein sequence ID" value="MEW9921853.1"/>
    <property type="molecule type" value="Genomic_DNA"/>
</dbReference>
<reference evidence="2 3" key="1">
    <citation type="submission" date="2024-07" db="EMBL/GenBank/DDBJ databases">
        <title>Marimonas sp.nov., isolated from tidal-flat sediment.</title>
        <authorList>
            <person name="Jayan J.N."/>
            <person name="Lee S.S."/>
        </authorList>
    </citation>
    <scope>NUCLEOTIDE SEQUENCE [LARGE SCALE GENOMIC DNA]</scope>
    <source>
        <strain evidence="2 3">MJW-29</strain>
    </source>
</reference>
<proteinExistence type="predicted"/>
<protein>
    <submittedName>
        <fullName evidence="2">Uncharacterized protein</fullName>
    </submittedName>
</protein>
<evidence type="ECO:0000256" key="1">
    <source>
        <dbReference type="SAM" id="SignalP"/>
    </source>
</evidence>
<evidence type="ECO:0000313" key="3">
    <source>
        <dbReference type="Proteomes" id="UP001556098"/>
    </source>
</evidence>
<keyword evidence="3" id="KW-1185">Reference proteome</keyword>
<dbReference type="RefSeq" id="WP_367879552.1">
    <property type="nucleotide sequence ID" value="NZ_JBFNXX010000023.1"/>
</dbReference>